<evidence type="ECO:0000313" key="1">
    <source>
        <dbReference type="EMBL" id="CTQ44326.1"/>
    </source>
</evidence>
<accession>A0A0M6Y2J7</accession>
<proteinExistence type="predicted"/>
<keyword evidence="2" id="KW-1185">Reference proteome</keyword>
<dbReference type="Proteomes" id="UP000048926">
    <property type="component" value="Unassembled WGS sequence"/>
</dbReference>
<reference evidence="2" key="1">
    <citation type="submission" date="2015-07" db="EMBL/GenBank/DDBJ databases">
        <authorList>
            <person name="Rodrigo-Torres Lidia"/>
            <person name="Arahal R.David."/>
        </authorList>
    </citation>
    <scope>NUCLEOTIDE SEQUENCE [LARGE SCALE GENOMIC DNA]</scope>
    <source>
        <strain evidence="2">CECT 4801</strain>
    </source>
</reference>
<dbReference type="AlphaFoldDB" id="A0A0M6Y2J7"/>
<evidence type="ECO:0000313" key="2">
    <source>
        <dbReference type="Proteomes" id="UP000048926"/>
    </source>
</evidence>
<protein>
    <submittedName>
        <fullName evidence="1">Uncharacterized protein</fullName>
    </submittedName>
</protein>
<gene>
    <name evidence="1" type="ORF">LAL4801_02769</name>
</gene>
<name>A0A0M6Y2J7_9HYPH</name>
<organism evidence="1 2">
    <name type="scientific">Roseibium aggregatum</name>
    <dbReference type="NCBI Taxonomy" id="187304"/>
    <lineage>
        <taxon>Bacteria</taxon>
        <taxon>Pseudomonadati</taxon>
        <taxon>Pseudomonadota</taxon>
        <taxon>Alphaproteobacteria</taxon>
        <taxon>Hyphomicrobiales</taxon>
        <taxon>Stappiaceae</taxon>
        <taxon>Roseibium</taxon>
    </lineage>
</organism>
<sequence length="47" mass="4865">MISKIIAAIGISLMIYGAPCAFAQGGDLSGQQALLEKQDLGLQADRS</sequence>
<dbReference type="RefSeq" id="WP_187306572.1">
    <property type="nucleotide sequence ID" value="NZ_CXST01000002.1"/>
</dbReference>
<dbReference type="EMBL" id="CXST01000002">
    <property type="protein sequence ID" value="CTQ44326.1"/>
    <property type="molecule type" value="Genomic_DNA"/>
</dbReference>